<evidence type="ECO:0000256" key="2">
    <source>
        <dbReference type="SAM" id="Phobius"/>
    </source>
</evidence>
<gene>
    <name evidence="3" type="ORF">LTRI10_LOCUS35183</name>
</gene>
<evidence type="ECO:0000256" key="1">
    <source>
        <dbReference type="SAM" id="MobiDB-lite"/>
    </source>
</evidence>
<reference evidence="3 4" key="1">
    <citation type="submission" date="2024-04" db="EMBL/GenBank/DDBJ databases">
        <authorList>
            <person name="Fracassetti M."/>
        </authorList>
    </citation>
    <scope>NUCLEOTIDE SEQUENCE [LARGE SCALE GENOMIC DNA]</scope>
</reference>
<feature type="transmembrane region" description="Helical" evidence="2">
    <location>
        <begin position="23"/>
        <end position="44"/>
    </location>
</feature>
<protein>
    <submittedName>
        <fullName evidence="3">Uncharacterized protein</fullName>
    </submittedName>
</protein>
<keyword evidence="4" id="KW-1185">Reference proteome</keyword>
<dbReference type="Proteomes" id="UP001497516">
    <property type="component" value="Chromosome 6"/>
</dbReference>
<evidence type="ECO:0000313" key="3">
    <source>
        <dbReference type="EMBL" id="CAL1394699.1"/>
    </source>
</evidence>
<keyword evidence="2" id="KW-0812">Transmembrane</keyword>
<accession>A0AAV2F8X8</accession>
<feature type="compositionally biased region" description="Low complexity" evidence="1">
    <location>
        <begin position="58"/>
        <end position="77"/>
    </location>
</feature>
<evidence type="ECO:0000313" key="4">
    <source>
        <dbReference type="Proteomes" id="UP001497516"/>
    </source>
</evidence>
<proteinExistence type="predicted"/>
<dbReference type="AlphaFoldDB" id="A0AAV2F8X8"/>
<name>A0AAV2F8X8_9ROSI</name>
<feature type="region of interest" description="Disordered" evidence="1">
    <location>
        <begin position="49"/>
        <end position="81"/>
    </location>
</feature>
<dbReference type="EMBL" id="OZ034819">
    <property type="protein sequence ID" value="CAL1394699.1"/>
    <property type="molecule type" value="Genomic_DNA"/>
</dbReference>
<organism evidence="3 4">
    <name type="scientific">Linum trigynum</name>
    <dbReference type="NCBI Taxonomy" id="586398"/>
    <lineage>
        <taxon>Eukaryota</taxon>
        <taxon>Viridiplantae</taxon>
        <taxon>Streptophyta</taxon>
        <taxon>Embryophyta</taxon>
        <taxon>Tracheophyta</taxon>
        <taxon>Spermatophyta</taxon>
        <taxon>Magnoliopsida</taxon>
        <taxon>eudicotyledons</taxon>
        <taxon>Gunneridae</taxon>
        <taxon>Pentapetalae</taxon>
        <taxon>rosids</taxon>
        <taxon>fabids</taxon>
        <taxon>Malpighiales</taxon>
        <taxon>Linaceae</taxon>
        <taxon>Linum</taxon>
    </lineage>
</organism>
<keyword evidence="2" id="KW-1133">Transmembrane helix</keyword>
<sequence length="95" mass="10492">MFFGSQAASFGISYNQSIPLCVFLFQLWFLSYCTAFHGVIGSWWRSRAVGPSTKTSKKSVPIVPSSSPLSSCSTSQPQPQPHRCLSTLMILWIMG</sequence>
<keyword evidence="2" id="KW-0472">Membrane</keyword>